<proteinExistence type="predicted"/>
<name>A0A2S4VM09_9BASI</name>
<dbReference type="VEuPathDB" id="FungiDB:PSTT_05977"/>
<keyword evidence="2" id="KW-1185">Reference proteome</keyword>
<organism evidence="1 2">
    <name type="scientific">Puccinia striiformis</name>
    <dbReference type="NCBI Taxonomy" id="27350"/>
    <lineage>
        <taxon>Eukaryota</taxon>
        <taxon>Fungi</taxon>
        <taxon>Dikarya</taxon>
        <taxon>Basidiomycota</taxon>
        <taxon>Pucciniomycotina</taxon>
        <taxon>Pucciniomycetes</taxon>
        <taxon>Pucciniales</taxon>
        <taxon>Pucciniaceae</taxon>
        <taxon>Puccinia</taxon>
    </lineage>
</organism>
<reference evidence="1" key="1">
    <citation type="submission" date="2017-12" db="EMBL/GenBank/DDBJ databases">
        <title>Gene loss provides genomic basis for host adaptation in cereal stripe rust fungi.</title>
        <authorList>
            <person name="Xia C."/>
        </authorList>
    </citation>
    <scope>NUCLEOTIDE SEQUENCE [LARGE SCALE GENOMIC DNA]</scope>
    <source>
        <strain evidence="1">93-210</strain>
    </source>
</reference>
<sequence length="91" mass="10320">LKQIIERKRDNDNGIIFKQANRKLELISEGLSVGDVTISTLFPSFVFTSGLATTRTKKIKHKNRDSRLIKRALVRAVKLNLIGITYNNLIP</sequence>
<dbReference type="Proteomes" id="UP000239156">
    <property type="component" value="Unassembled WGS sequence"/>
</dbReference>
<comment type="caution">
    <text evidence="1">The sequence shown here is derived from an EMBL/GenBank/DDBJ whole genome shotgun (WGS) entry which is preliminary data.</text>
</comment>
<dbReference type="VEuPathDB" id="FungiDB:PSHT_06058"/>
<dbReference type="EMBL" id="PKSL01000045">
    <property type="protein sequence ID" value="POW10594.1"/>
    <property type="molecule type" value="Genomic_DNA"/>
</dbReference>
<gene>
    <name evidence="1" type="ORF">PSTT_05977</name>
</gene>
<evidence type="ECO:0000313" key="1">
    <source>
        <dbReference type="EMBL" id="POW10594.1"/>
    </source>
</evidence>
<protein>
    <submittedName>
        <fullName evidence="1">Uncharacterized protein</fullName>
    </submittedName>
</protein>
<evidence type="ECO:0000313" key="2">
    <source>
        <dbReference type="Proteomes" id="UP000239156"/>
    </source>
</evidence>
<accession>A0A2S4VM09</accession>
<dbReference type="OrthoDB" id="2149840at2759"/>
<feature type="non-terminal residue" evidence="1">
    <location>
        <position position="1"/>
    </location>
</feature>